<keyword evidence="2" id="KW-0808">Transferase</keyword>
<dbReference type="PANTHER" id="PTHR42912:SF93">
    <property type="entry name" value="N6-ADENOSINE-METHYLTRANSFERASE TMT1A"/>
    <property type="match status" value="1"/>
</dbReference>
<evidence type="ECO:0000313" key="2">
    <source>
        <dbReference type="EMBL" id="AOS62594.1"/>
    </source>
</evidence>
<name>A0AAC9MXQ4_9PSEU</name>
<dbReference type="InterPro" id="IPR029063">
    <property type="entry name" value="SAM-dependent_MTases_sf"/>
</dbReference>
<keyword evidence="2" id="KW-0489">Methyltransferase</keyword>
<dbReference type="Gene3D" id="3.40.50.150">
    <property type="entry name" value="Vaccinia Virus protein VP39"/>
    <property type="match status" value="1"/>
</dbReference>
<dbReference type="PANTHER" id="PTHR42912">
    <property type="entry name" value="METHYLTRANSFERASE"/>
    <property type="match status" value="1"/>
</dbReference>
<dbReference type="InterPro" id="IPR013216">
    <property type="entry name" value="Methyltransf_11"/>
</dbReference>
<evidence type="ECO:0000313" key="3">
    <source>
        <dbReference type="Proteomes" id="UP000095210"/>
    </source>
</evidence>
<dbReference type="AlphaFoldDB" id="A0AAC9MXQ4"/>
<protein>
    <submittedName>
        <fullName evidence="2">Methyltransferase family protein</fullName>
    </submittedName>
</protein>
<dbReference type="Proteomes" id="UP000095210">
    <property type="component" value="Chromosome"/>
</dbReference>
<accession>A0AAC9MXQ4</accession>
<dbReference type="GO" id="GO:0008757">
    <property type="term" value="F:S-adenosylmethionine-dependent methyltransferase activity"/>
    <property type="evidence" value="ECO:0007669"/>
    <property type="project" value="InterPro"/>
</dbReference>
<feature type="domain" description="Methyltransferase type 11" evidence="1">
    <location>
        <begin position="69"/>
        <end position="163"/>
    </location>
</feature>
<dbReference type="SUPFAM" id="SSF53335">
    <property type="entry name" value="S-adenosyl-L-methionine-dependent methyltransferases"/>
    <property type="match status" value="1"/>
</dbReference>
<dbReference type="GO" id="GO:0032259">
    <property type="term" value="P:methylation"/>
    <property type="evidence" value="ECO:0007669"/>
    <property type="project" value="UniProtKB-KW"/>
</dbReference>
<keyword evidence="3" id="KW-1185">Reference proteome</keyword>
<proteinExistence type="predicted"/>
<dbReference type="InterPro" id="IPR050508">
    <property type="entry name" value="Methyltransf_Superfamily"/>
</dbReference>
<dbReference type="EMBL" id="CP014859">
    <property type="protein sequence ID" value="AOS62594.1"/>
    <property type="molecule type" value="Genomic_DNA"/>
</dbReference>
<evidence type="ECO:0000259" key="1">
    <source>
        <dbReference type="Pfam" id="PF08241"/>
    </source>
</evidence>
<organism evidence="2 3">
    <name type="scientific">Actinoalloteichus hymeniacidonis</name>
    <dbReference type="NCBI Taxonomy" id="340345"/>
    <lineage>
        <taxon>Bacteria</taxon>
        <taxon>Bacillati</taxon>
        <taxon>Actinomycetota</taxon>
        <taxon>Actinomycetes</taxon>
        <taxon>Pseudonocardiales</taxon>
        <taxon>Pseudonocardiaceae</taxon>
        <taxon>Actinoalloteichus</taxon>
    </lineage>
</organism>
<dbReference type="KEGG" id="ahm:TL08_08895"/>
<gene>
    <name evidence="2" type="ORF">TL08_08895</name>
</gene>
<reference evidence="3" key="1">
    <citation type="submission" date="2016-03" db="EMBL/GenBank/DDBJ databases">
        <title>Complete genome sequence of the type strain Actinoalloteichus hymeniacidonis DSM 45092.</title>
        <authorList>
            <person name="Schaffert L."/>
            <person name="Albersmeier A."/>
            <person name="Winkler A."/>
            <person name="Kalinowski J."/>
            <person name="Zotchev S."/>
            <person name="Ruckert C."/>
        </authorList>
    </citation>
    <scope>NUCLEOTIDE SEQUENCE [LARGE SCALE GENOMIC DNA]</scope>
    <source>
        <strain evidence="3">HPA177(T) (DSM 45092(T))</strain>
    </source>
</reference>
<sequence length="258" mass="29032">MALWSVRDGFRARARRTWASESSGTGVLPSPNIWHWPEVYELENRAQDQDRALFAALAQEADWTDADVVDVGCGDGFHLPLFAQRARSVLGVEPHPPLVRRARQRMSGFESVRIAAAGAQRLPIPDSSVDLVHARTAYFFGPGCEPGLREADRVLRPGGMLAIIDLDASRHAYGTWMRADLPRYSPGAVEEFFAAEGFECRRIDTRWRFEDRQSLGEVLRIEFSRRVAARAIAQTPGVEITVAYRLHTRRKPRTPLLP</sequence>
<dbReference type="CDD" id="cd02440">
    <property type="entry name" value="AdoMet_MTases"/>
    <property type="match status" value="1"/>
</dbReference>
<dbReference type="Pfam" id="PF08241">
    <property type="entry name" value="Methyltransf_11"/>
    <property type="match status" value="1"/>
</dbReference>